<reference evidence="6" key="1">
    <citation type="submission" date="2020-08" db="EMBL/GenBank/DDBJ databases">
        <title>Multicomponent nature underlies the extraordinary mechanical properties of spider dragline silk.</title>
        <authorList>
            <person name="Kono N."/>
            <person name="Nakamura H."/>
            <person name="Mori M."/>
            <person name="Yoshida Y."/>
            <person name="Ohtoshi R."/>
            <person name="Malay A.D."/>
            <person name="Moran D.A.P."/>
            <person name="Tomita M."/>
            <person name="Numata K."/>
            <person name="Arakawa K."/>
        </authorList>
    </citation>
    <scope>NUCLEOTIDE SEQUENCE</scope>
</reference>
<dbReference type="InterPro" id="IPR005828">
    <property type="entry name" value="MFS_sugar_transport-like"/>
</dbReference>
<evidence type="ECO:0000313" key="7">
    <source>
        <dbReference type="Proteomes" id="UP000886998"/>
    </source>
</evidence>
<sequence>MFSYVMTRISSTSMILDKVCLVHFKYSPEICSNLENHTDIKISVERLSTNYQLGHTLIQTVPAVLLACFVGPWSDHYGRKFPAMIAILGMTAGTLGSAVCAYYMDTRVEYYFIPAIFTGAFGGVVCLLAFFYSYASDVTP</sequence>
<feature type="transmembrane region" description="Helical" evidence="5">
    <location>
        <begin position="53"/>
        <end position="73"/>
    </location>
</feature>
<keyword evidence="4 5" id="KW-0472">Membrane</keyword>
<keyword evidence="7" id="KW-1185">Reference proteome</keyword>
<evidence type="ECO:0000313" key="6">
    <source>
        <dbReference type="EMBL" id="GFY58803.1"/>
    </source>
</evidence>
<name>A0A8X7C9L0_9ARAC</name>
<dbReference type="OrthoDB" id="6430790at2759"/>
<dbReference type="Pfam" id="PF00083">
    <property type="entry name" value="Sugar_tr"/>
    <property type="match status" value="1"/>
</dbReference>
<keyword evidence="3 5" id="KW-1133">Transmembrane helix</keyword>
<dbReference type="EMBL" id="BMAV01012245">
    <property type="protein sequence ID" value="GFY58803.1"/>
    <property type="molecule type" value="Genomic_DNA"/>
</dbReference>
<keyword evidence="2 5" id="KW-0812">Transmembrane</keyword>
<dbReference type="AlphaFoldDB" id="A0A8X7C9L0"/>
<protein>
    <submittedName>
        <fullName evidence="6">Proton-coupled folate transporter</fullName>
    </submittedName>
</protein>
<organism evidence="6 7">
    <name type="scientific">Trichonephila inaurata madagascariensis</name>
    <dbReference type="NCBI Taxonomy" id="2747483"/>
    <lineage>
        <taxon>Eukaryota</taxon>
        <taxon>Metazoa</taxon>
        <taxon>Ecdysozoa</taxon>
        <taxon>Arthropoda</taxon>
        <taxon>Chelicerata</taxon>
        <taxon>Arachnida</taxon>
        <taxon>Araneae</taxon>
        <taxon>Araneomorphae</taxon>
        <taxon>Entelegynae</taxon>
        <taxon>Araneoidea</taxon>
        <taxon>Nephilidae</taxon>
        <taxon>Trichonephila</taxon>
        <taxon>Trichonephila inaurata</taxon>
    </lineage>
</organism>
<feature type="transmembrane region" description="Helical" evidence="5">
    <location>
        <begin position="85"/>
        <end position="104"/>
    </location>
</feature>
<gene>
    <name evidence="6" type="primary">slc46a1_1</name>
    <name evidence="6" type="ORF">TNIN_347751</name>
</gene>
<comment type="subcellular location">
    <subcellularLocation>
        <location evidence="1">Membrane</location>
        <topology evidence="1">Multi-pass membrane protein</topology>
    </subcellularLocation>
</comment>
<evidence type="ECO:0000256" key="3">
    <source>
        <dbReference type="ARBA" id="ARBA00022989"/>
    </source>
</evidence>
<dbReference type="PANTHER" id="PTHR23507:SF1">
    <property type="entry name" value="FI18259P1-RELATED"/>
    <property type="match status" value="1"/>
</dbReference>
<dbReference type="SUPFAM" id="SSF103473">
    <property type="entry name" value="MFS general substrate transporter"/>
    <property type="match status" value="1"/>
</dbReference>
<dbReference type="PANTHER" id="PTHR23507">
    <property type="entry name" value="ZGC:174356"/>
    <property type="match status" value="1"/>
</dbReference>
<dbReference type="Proteomes" id="UP000886998">
    <property type="component" value="Unassembled WGS sequence"/>
</dbReference>
<dbReference type="GO" id="GO:0016020">
    <property type="term" value="C:membrane"/>
    <property type="evidence" value="ECO:0007669"/>
    <property type="project" value="UniProtKB-SubCell"/>
</dbReference>
<dbReference type="GO" id="GO:0022857">
    <property type="term" value="F:transmembrane transporter activity"/>
    <property type="evidence" value="ECO:0007669"/>
    <property type="project" value="InterPro"/>
</dbReference>
<evidence type="ECO:0000256" key="2">
    <source>
        <dbReference type="ARBA" id="ARBA00022692"/>
    </source>
</evidence>
<feature type="transmembrane region" description="Helical" evidence="5">
    <location>
        <begin position="110"/>
        <end position="135"/>
    </location>
</feature>
<comment type="caution">
    <text evidence="6">The sequence shown here is derived from an EMBL/GenBank/DDBJ whole genome shotgun (WGS) entry which is preliminary data.</text>
</comment>
<proteinExistence type="predicted"/>
<evidence type="ECO:0000256" key="5">
    <source>
        <dbReference type="SAM" id="Phobius"/>
    </source>
</evidence>
<evidence type="ECO:0000256" key="1">
    <source>
        <dbReference type="ARBA" id="ARBA00004141"/>
    </source>
</evidence>
<dbReference type="Gene3D" id="1.20.1250.20">
    <property type="entry name" value="MFS general substrate transporter like domains"/>
    <property type="match status" value="1"/>
</dbReference>
<accession>A0A8X7C9L0</accession>
<dbReference type="InterPro" id="IPR036259">
    <property type="entry name" value="MFS_trans_sf"/>
</dbReference>
<evidence type="ECO:0000256" key="4">
    <source>
        <dbReference type="ARBA" id="ARBA00023136"/>
    </source>
</evidence>